<evidence type="ECO:0000313" key="3">
    <source>
        <dbReference type="Proteomes" id="UP000278756"/>
    </source>
</evidence>
<feature type="chain" id="PRO_5018020736" description="NHL repeat containing protein" evidence="1">
    <location>
        <begin position="22"/>
        <end position="420"/>
    </location>
</feature>
<name>A0A3G9G401_9CAUL</name>
<dbReference type="Proteomes" id="UP000278756">
    <property type="component" value="Chromosome 1"/>
</dbReference>
<dbReference type="OrthoDB" id="8584394at2"/>
<dbReference type="SUPFAM" id="SSF63829">
    <property type="entry name" value="Calcium-dependent phosphotriesterase"/>
    <property type="match status" value="1"/>
</dbReference>
<sequence length="420" mass="44870">MKTSLIALAVLAAVVAGPAAAQKIDPASDLGRFHALRAEGMAALQKDDRQTALDRLTKAGEILPDSPSVLLLKAQAALELKRKPAARAALIDYLKRGLVLDLGRYPEFNAIWDADLESLQAANTARIGSLKTLNRLTGLNLVEGVAVLDDGTLWATSLRNGVVGPITDAGIDKRLSLRAGVAANAIAVRDGVLWASTSASRQTVGYAPDARIVSKLIKVDLATGKILAQFEDKRPDRRLADLYAGKEDLYVSDGNTGEVLRLTGYQGKLQVLIPEGYLGSPQGLVENADASALIVADYASGLYRVDLGKGTLTRLVAPAGAALLGIDGLYRYGNDLIAVQNGFKPNRILRLRMSADWSAVEKAEVLLRGHPDLEEPSGGQVIGDRFVFVARSQWSEFDDKGNIRRDTPAPVVIGEIPLKP</sequence>
<proteinExistence type="predicted"/>
<feature type="signal peptide" evidence="1">
    <location>
        <begin position="1"/>
        <end position="21"/>
    </location>
</feature>
<evidence type="ECO:0000256" key="1">
    <source>
        <dbReference type="SAM" id="SignalP"/>
    </source>
</evidence>
<dbReference type="EMBL" id="AP018827">
    <property type="protein sequence ID" value="BBF81477.1"/>
    <property type="molecule type" value="Genomic_DNA"/>
</dbReference>
<organism evidence="2 3">
    <name type="scientific">Asticcacaulis excentricus</name>
    <dbReference type="NCBI Taxonomy" id="78587"/>
    <lineage>
        <taxon>Bacteria</taxon>
        <taxon>Pseudomonadati</taxon>
        <taxon>Pseudomonadota</taxon>
        <taxon>Alphaproteobacteria</taxon>
        <taxon>Caulobacterales</taxon>
        <taxon>Caulobacteraceae</taxon>
        <taxon>Asticcacaulis</taxon>
    </lineage>
</organism>
<gene>
    <name evidence="2" type="ORF">EM6_2078</name>
</gene>
<dbReference type="AlphaFoldDB" id="A0A3G9G401"/>
<dbReference type="RefSeq" id="WP_126422602.1">
    <property type="nucleotide sequence ID" value="NZ_AP018827.1"/>
</dbReference>
<protein>
    <recommendedName>
        <fullName evidence="4">NHL repeat containing protein</fullName>
    </recommendedName>
</protein>
<dbReference type="Gene3D" id="2.120.10.30">
    <property type="entry name" value="TolB, C-terminal domain"/>
    <property type="match status" value="1"/>
</dbReference>
<dbReference type="SUPFAM" id="SSF48452">
    <property type="entry name" value="TPR-like"/>
    <property type="match status" value="1"/>
</dbReference>
<keyword evidence="1" id="KW-0732">Signal</keyword>
<accession>A0A3G9G401</accession>
<evidence type="ECO:0000313" key="2">
    <source>
        <dbReference type="EMBL" id="BBF81477.1"/>
    </source>
</evidence>
<reference evidence="3" key="2">
    <citation type="journal article" date="2017" name="Plant Physiol. Biochem.">
        <title>Differential oxidative and antioxidative response of duckweed Lemna minor toward plant growth promoting/inhibiting bacteria.</title>
        <authorList>
            <person name="Ishizawa H."/>
            <person name="Kuroda M."/>
            <person name="Morikawa M."/>
            <person name="Ike M."/>
        </authorList>
    </citation>
    <scope>NUCLEOTIDE SEQUENCE [LARGE SCALE GENOMIC DNA]</scope>
    <source>
        <strain evidence="3">M6</strain>
    </source>
</reference>
<evidence type="ECO:0008006" key="4">
    <source>
        <dbReference type="Google" id="ProtNLM"/>
    </source>
</evidence>
<reference evidence="3" key="1">
    <citation type="journal article" date="2017" name="Biotechnol. Biofuels">
        <title>Evaluation of environmental bacterial communities as a factor affecting the growth of duckweed Lemna minor.</title>
        <authorList>
            <person name="Ishizawa H."/>
            <person name="Kuroda M."/>
            <person name="Morikawa M."/>
            <person name="Ike M."/>
        </authorList>
    </citation>
    <scope>NUCLEOTIDE SEQUENCE [LARGE SCALE GENOMIC DNA]</scope>
    <source>
        <strain evidence="3">M6</strain>
    </source>
</reference>
<dbReference type="InterPro" id="IPR011042">
    <property type="entry name" value="6-blade_b-propeller_TolB-like"/>
</dbReference>
<dbReference type="InterPro" id="IPR011990">
    <property type="entry name" value="TPR-like_helical_dom_sf"/>
</dbReference>